<proteinExistence type="inferred from homology"/>
<comment type="caution">
    <text evidence="6">The sequence shown here is derived from an EMBL/GenBank/DDBJ whole genome shotgun (WGS) entry which is preliminary data.</text>
</comment>
<dbReference type="SUPFAM" id="SSF53822">
    <property type="entry name" value="Periplasmic binding protein-like I"/>
    <property type="match status" value="1"/>
</dbReference>
<dbReference type="GO" id="GO:0030246">
    <property type="term" value="F:carbohydrate binding"/>
    <property type="evidence" value="ECO:0007669"/>
    <property type="project" value="UniProtKB-ARBA"/>
</dbReference>
<feature type="signal peptide" evidence="4">
    <location>
        <begin position="1"/>
        <end position="20"/>
    </location>
</feature>
<dbReference type="CDD" id="cd06323">
    <property type="entry name" value="PBP1_ribose_binding"/>
    <property type="match status" value="1"/>
</dbReference>
<keyword evidence="7" id="KW-1185">Reference proteome</keyword>
<organism evidence="6 7">
    <name type="scientific">Negativicoccus succinicivorans</name>
    <dbReference type="NCBI Taxonomy" id="620903"/>
    <lineage>
        <taxon>Bacteria</taxon>
        <taxon>Bacillati</taxon>
        <taxon>Bacillota</taxon>
        <taxon>Negativicutes</taxon>
        <taxon>Veillonellales</taxon>
        <taxon>Veillonellaceae</taxon>
        <taxon>Negativicoccus</taxon>
    </lineage>
</organism>
<protein>
    <submittedName>
        <fullName evidence="6">Ribose transport system substrate-binding protein</fullName>
    </submittedName>
</protein>
<dbReference type="GO" id="GO:0030313">
    <property type="term" value="C:cell envelope"/>
    <property type="evidence" value="ECO:0007669"/>
    <property type="project" value="UniProtKB-SubCell"/>
</dbReference>
<dbReference type="PROSITE" id="PS51257">
    <property type="entry name" value="PROKAR_LIPOPROTEIN"/>
    <property type="match status" value="1"/>
</dbReference>
<dbReference type="InterPro" id="IPR025997">
    <property type="entry name" value="SBP_2_dom"/>
</dbReference>
<accession>A0A841R518</accession>
<dbReference type="Proteomes" id="UP000591941">
    <property type="component" value="Unassembled WGS sequence"/>
</dbReference>
<comment type="subcellular location">
    <subcellularLocation>
        <location evidence="1">Cell envelope</location>
    </subcellularLocation>
</comment>
<gene>
    <name evidence="6" type="ORF">HNR45_001230</name>
</gene>
<dbReference type="Gene3D" id="3.40.50.2300">
    <property type="match status" value="2"/>
</dbReference>
<dbReference type="InterPro" id="IPR028082">
    <property type="entry name" value="Peripla_BP_I"/>
</dbReference>
<dbReference type="NCBIfam" id="NF007936">
    <property type="entry name" value="PRK10653.1"/>
    <property type="match status" value="1"/>
</dbReference>
<dbReference type="AlphaFoldDB" id="A0A841R518"/>
<evidence type="ECO:0000259" key="5">
    <source>
        <dbReference type="Pfam" id="PF13407"/>
    </source>
</evidence>
<evidence type="ECO:0000256" key="4">
    <source>
        <dbReference type="SAM" id="SignalP"/>
    </source>
</evidence>
<dbReference type="OrthoDB" id="9769193at2"/>
<feature type="domain" description="Periplasmic binding protein" evidence="5">
    <location>
        <begin position="41"/>
        <end position="290"/>
    </location>
</feature>
<dbReference type="PANTHER" id="PTHR46847">
    <property type="entry name" value="D-ALLOSE-BINDING PERIPLASMIC PROTEIN-RELATED"/>
    <property type="match status" value="1"/>
</dbReference>
<evidence type="ECO:0000256" key="2">
    <source>
        <dbReference type="ARBA" id="ARBA00007639"/>
    </source>
</evidence>
<evidence type="ECO:0000256" key="1">
    <source>
        <dbReference type="ARBA" id="ARBA00004196"/>
    </source>
</evidence>
<evidence type="ECO:0000313" key="6">
    <source>
        <dbReference type="EMBL" id="MBB6478160.1"/>
    </source>
</evidence>
<name>A0A841R518_9FIRM</name>
<dbReference type="RefSeq" id="WP_075939085.1">
    <property type="nucleotide sequence ID" value="NZ_CABWNB010000002.1"/>
</dbReference>
<comment type="similarity">
    <text evidence="2">Belongs to the bacterial solute-binding protein 2 family.</text>
</comment>
<dbReference type="GeneID" id="93486485"/>
<dbReference type="Pfam" id="PF13407">
    <property type="entry name" value="Peripla_BP_4"/>
    <property type="match status" value="1"/>
</dbReference>
<reference evidence="6 7" key="1">
    <citation type="submission" date="2020-08" db="EMBL/GenBank/DDBJ databases">
        <title>Genomic Encyclopedia of Type Strains, Phase IV (KMG-IV): sequencing the most valuable type-strain genomes for metagenomic binning, comparative biology and taxonomic classification.</title>
        <authorList>
            <person name="Goeker M."/>
        </authorList>
    </citation>
    <scope>NUCLEOTIDE SEQUENCE [LARGE SCALE GENOMIC DNA]</scope>
    <source>
        <strain evidence="6 7">DSM 21255</strain>
    </source>
</reference>
<dbReference type="PANTHER" id="PTHR46847:SF1">
    <property type="entry name" value="D-ALLOSE-BINDING PERIPLASMIC PROTEIN-RELATED"/>
    <property type="match status" value="1"/>
</dbReference>
<evidence type="ECO:0000313" key="7">
    <source>
        <dbReference type="Proteomes" id="UP000591941"/>
    </source>
</evidence>
<evidence type="ECO:0000256" key="3">
    <source>
        <dbReference type="ARBA" id="ARBA00022729"/>
    </source>
</evidence>
<dbReference type="EMBL" id="JACHHI010000006">
    <property type="protein sequence ID" value="MBB6478160.1"/>
    <property type="molecule type" value="Genomic_DNA"/>
</dbReference>
<sequence>MKLRKLLLVVMSLCLVVLMAGCGGSDKKEAPAAKTGEKITVGFSVSTLNNPFFVTLSDGVTEKAKALGVDVQTLDAGNDPAKQANDVADLIQHKVNVLLINPVDSAAIANSVEAANKAGIPVLMVDRASDGGQVVSLIASDNVKGGEMAAQYIIDKLGSNVAVAEMEGIPGASATRERGEGFHKLADSKLNIVAKQTAEFDRTKGLTVAENILQANPEIQAIFAHNDEMALGAIEAAKSAGKQVFIVGFDGTEDGIKAVKDGSMAATIAQQPKLMGEQGLEAAVKAVKKEAVADHIAVPLKLVTK</sequence>
<keyword evidence="3 4" id="KW-0732">Signal</keyword>
<feature type="chain" id="PRO_5039284272" evidence="4">
    <location>
        <begin position="21"/>
        <end position="305"/>
    </location>
</feature>